<evidence type="ECO:0000313" key="4">
    <source>
        <dbReference type="EMBL" id="GHI38309.1"/>
    </source>
</evidence>
<dbReference type="Proteomes" id="UP001050808">
    <property type="component" value="Unassembled WGS sequence"/>
</dbReference>
<dbReference type="InterPro" id="IPR013517">
    <property type="entry name" value="FG-GAP"/>
</dbReference>
<evidence type="ECO:0000256" key="2">
    <source>
        <dbReference type="SAM" id="MobiDB-lite"/>
    </source>
</evidence>
<dbReference type="RefSeq" id="WP_226598886.1">
    <property type="nucleotide sequence ID" value="NZ_BMUA01000003.1"/>
</dbReference>
<evidence type="ECO:0000256" key="3">
    <source>
        <dbReference type="SAM" id="SignalP"/>
    </source>
</evidence>
<dbReference type="Gene3D" id="2.115.10.10">
    <property type="entry name" value="Tachylectin 2"/>
    <property type="match status" value="2"/>
</dbReference>
<evidence type="ECO:0000313" key="5">
    <source>
        <dbReference type="Proteomes" id="UP001050808"/>
    </source>
</evidence>
<feature type="chain" id="PRO_5046691795" description="VCBS repeat-containing protein" evidence="3">
    <location>
        <begin position="30"/>
        <end position="576"/>
    </location>
</feature>
<gene>
    <name evidence="4" type="ORF">Sviol_27170</name>
</gene>
<sequence length="576" mass="59698">MRTKRASRLAACTAIVLSAGMLLAGPASADSNPAGPHAAAKPAKKFAQPSLQIPQRKSAYAATTGVPSKPRFDLDKDGRSDLLVREPDDSLTLETGKNVPNPTVANSYGAFKDLIEPGDIDGDTNPELLVLSATGKLSLYTGLSATHYTDSAGKDQLSVNSGSLSWSSNGWNAYNKLFSPGDVTGDGKTDLMARTPSGDLYLYPGTGSVTGSPYGDRIKVGSGWGIYDQLVGASDMDADGNADVVARTPGGDLFFYPGSGNAAAPLKDRVKIGTGWGIYNQILGQDDTTGYGDLMARDAAGTFWFYAPNGTGGLGARSQMGTGWSAVTLANTGGNPTFGKADLMALDGQGSLYYYWAKGDGTLSDRQQVGDPGGWAGAPANALAYTSSLSSNSRWGDLIAVFPDGHLHVGQNDLGAGWDAFNGLAGVGDLTGEGNGDLLARGNNGHMYLYPGNGQGTGFYNRVDLGAGWNGFNKLIGAGDVNGDGIADLLARDGNGHLFMYPGKSTPGFGNRIDLGGGWNGYNKLATPGDMTGDGRADVIGVDSSGKAWRYDANGTGTFKERVGLGAGWNTYNGIY</sequence>
<reference evidence="4" key="1">
    <citation type="submission" date="2024-05" db="EMBL/GenBank/DDBJ databases">
        <title>Whole genome shotgun sequence of Streptomyces violascens NBRC 12920.</title>
        <authorList>
            <person name="Komaki H."/>
            <person name="Tamura T."/>
        </authorList>
    </citation>
    <scope>NUCLEOTIDE SEQUENCE</scope>
    <source>
        <strain evidence="4">NBRC 12920</strain>
    </source>
</reference>
<proteinExistence type="predicted"/>
<accession>A0ABQ3QM29</accession>
<feature type="compositionally biased region" description="Low complexity" evidence="2">
    <location>
        <begin position="33"/>
        <end position="47"/>
    </location>
</feature>
<dbReference type="SUPFAM" id="SSF69318">
    <property type="entry name" value="Integrin alpha N-terminal domain"/>
    <property type="match status" value="2"/>
</dbReference>
<dbReference type="EMBL" id="BNDY01000006">
    <property type="protein sequence ID" value="GHI38309.1"/>
    <property type="molecule type" value="Genomic_DNA"/>
</dbReference>
<evidence type="ECO:0000256" key="1">
    <source>
        <dbReference type="ARBA" id="ARBA00022729"/>
    </source>
</evidence>
<organism evidence="4 5">
    <name type="scientific">Streptomyces violascens</name>
    <dbReference type="NCBI Taxonomy" id="67381"/>
    <lineage>
        <taxon>Bacteria</taxon>
        <taxon>Bacillati</taxon>
        <taxon>Actinomycetota</taxon>
        <taxon>Actinomycetes</taxon>
        <taxon>Kitasatosporales</taxon>
        <taxon>Streptomycetaceae</taxon>
        <taxon>Streptomyces</taxon>
    </lineage>
</organism>
<dbReference type="Pfam" id="PF13517">
    <property type="entry name" value="FG-GAP_3"/>
    <property type="match status" value="2"/>
</dbReference>
<evidence type="ECO:0008006" key="6">
    <source>
        <dbReference type="Google" id="ProtNLM"/>
    </source>
</evidence>
<name>A0ABQ3QM29_9ACTN</name>
<dbReference type="InterPro" id="IPR028994">
    <property type="entry name" value="Integrin_alpha_N"/>
</dbReference>
<protein>
    <recommendedName>
        <fullName evidence="6">VCBS repeat-containing protein</fullName>
    </recommendedName>
</protein>
<keyword evidence="1 3" id="KW-0732">Signal</keyword>
<dbReference type="PANTHER" id="PTHR46580">
    <property type="entry name" value="SENSOR KINASE-RELATED"/>
    <property type="match status" value="1"/>
</dbReference>
<feature type="signal peptide" evidence="3">
    <location>
        <begin position="1"/>
        <end position="29"/>
    </location>
</feature>
<dbReference type="PANTHER" id="PTHR46580:SF4">
    <property type="entry name" value="ATP_GTP-BINDING PROTEIN"/>
    <property type="match status" value="1"/>
</dbReference>
<feature type="region of interest" description="Disordered" evidence="2">
    <location>
        <begin position="27"/>
        <end position="78"/>
    </location>
</feature>
<comment type="caution">
    <text evidence="4">The sequence shown here is derived from an EMBL/GenBank/DDBJ whole genome shotgun (WGS) entry which is preliminary data.</text>
</comment>
<keyword evidence="5" id="KW-1185">Reference proteome</keyword>